<protein>
    <recommendedName>
        <fullName evidence="4">Transmembrane protein</fullName>
    </recommendedName>
</protein>
<keyword evidence="1" id="KW-0472">Membrane</keyword>
<dbReference type="Proteomes" id="UP000001449">
    <property type="component" value="Unassembled WGS sequence"/>
</dbReference>
<keyword evidence="3" id="KW-1185">Reference proteome</keyword>
<dbReference type="GeneID" id="7447721"/>
<evidence type="ECO:0008006" key="4">
    <source>
        <dbReference type="Google" id="ProtNLM"/>
    </source>
</evidence>
<feature type="transmembrane region" description="Helical" evidence="1">
    <location>
        <begin position="275"/>
        <end position="298"/>
    </location>
</feature>
<feature type="transmembrane region" description="Helical" evidence="1">
    <location>
        <begin position="219"/>
        <end position="242"/>
    </location>
</feature>
<reference evidence="2 3" key="2">
    <citation type="journal article" date="2008" name="Nature">
        <title>The Phaeodactylum genome reveals the evolutionary history of diatom genomes.</title>
        <authorList>
            <person name="Bowler C."/>
            <person name="Allen A.E."/>
            <person name="Badger J.H."/>
            <person name="Grimwood J."/>
            <person name="Jabbari K."/>
            <person name="Kuo A."/>
            <person name="Maheswari U."/>
            <person name="Martens C."/>
            <person name="Maumus F."/>
            <person name="Otillar R.P."/>
            <person name="Rayko E."/>
            <person name="Salamov A."/>
            <person name="Vandepoele K."/>
            <person name="Beszteri B."/>
            <person name="Gruber A."/>
            <person name="Heijde M."/>
            <person name="Katinka M."/>
            <person name="Mock T."/>
            <person name="Valentin K."/>
            <person name="Verret F."/>
            <person name="Berges J.A."/>
            <person name="Brownlee C."/>
            <person name="Cadoret J.P."/>
            <person name="Chiovitti A."/>
            <person name="Choi C.J."/>
            <person name="Coesel S."/>
            <person name="De Martino A."/>
            <person name="Detter J.C."/>
            <person name="Durkin C."/>
            <person name="Falciatore A."/>
            <person name="Fournet J."/>
            <person name="Haruta M."/>
            <person name="Huysman M.J."/>
            <person name="Jenkins B.D."/>
            <person name="Jiroutova K."/>
            <person name="Jorgensen R.E."/>
            <person name="Joubert Y."/>
            <person name="Kaplan A."/>
            <person name="Kroger N."/>
            <person name="Kroth P.G."/>
            <person name="La Roche J."/>
            <person name="Lindquist E."/>
            <person name="Lommer M."/>
            <person name="Martin-Jezequel V."/>
            <person name="Lopez P.J."/>
            <person name="Lucas S."/>
            <person name="Mangogna M."/>
            <person name="McGinnis K."/>
            <person name="Medlin L.K."/>
            <person name="Montsant A."/>
            <person name="Oudot-Le Secq M.P."/>
            <person name="Napoli C."/>
            <person name="Obornik M."/>
            <person name="Parker M.S."/>
            <person name="Petit J.L."/>
            <person name="Porcel B.M."/>
            <person name="Poulsen N."/>
            <person name="Robison M."/>
            <person name="Rychlewski L."/>
            <person name="Rynearson T.A."/>
            <person name="Schmutz J."/>
            <person name="Shapiro H."/>
            <person name="Siaut M."/>
            <person name="Stanley M."/>
            <person name="Sussman M.R."/>
            <person name="Taylor A.R."/>
            <person name="Vardi A."/>
            <person name="von Dassow P."/>
            <person name="Vyverman W."/>
            <person name="Willis A."/>
            <person name="Wyrwicz L.S."/>
            <person name="Rokhsar D.S."/>
            <person name="Weissenbach J."/>
            <person name="Armbrust E.V."/>
            <person name="Green B.R."/>
            <person name="Van de Peer Y."/>
            <person name="Grigoriev I.V."/>
        </authorList>
    </citation>
    <scope>NUCLEOTIDE SEQUENCE [LARGE SCALE GENOMIC DNA]</scope>
    <source>
        <strain evidence="2 3">CCMP1335</strain>
    </source>
</reference>
<keyword evidence="1" id="KW-0812">Transmembrane</keyword>
<sequence>MERNMKLAATFKIDRMIRNAHAVHRAAELEHDSSGKETSYGKALLSYSKTSDDTEEVGGYRWTWNQLRTAQLFEEEGIWLSNRVMQGNLGQMFLCLLLVPFLIIITDTVYSLYETFGIVLPDNEQWRVIVPLSMSFILAEINSLLLVAVYIPSTIRTTFQFRFGTIGSLHNNDFLKLRTQTDQASFIFGSMFWGCLVSNVLVLGVSFVVVFIFCFEPFLPVLLSIVASVIGLAITITIKMLFLIGVRKVFSGETFYRSNPAIANCINVLLESWNLGISVLFVVIRMITLVSVAFIYVARVDVPFLSVHADEIGPVVLDKAPYVFRKDILQHEAHRHPYLERIGSIYMMKLRYGDRFGREAGTAWRLLFVFALMPWLRRYRIRAEENNVASDTHIEDRTDKGMDATAVTLQIENESLKKEIEALRSELLSRSTSTEVSF</sequence>
<dbReference type="KEGG" id="tps:THAPSDRAFT_bd1842"/>
<evidence type="ECO:0000313" key="2">
    <source>
        <dbReference type="EMBL" id="EED86300.1"/>
    </source>
</evidence>
<name>B8LEE6_THAPS</name>
<gene>
    <name evidence="2" type="ORF">THAPSDRAFT_bd1842</name>
</gene>
<evidence type="ECO:0000256" key="1">
    <source>
        <dbReference type="SAM" id="Phobius"/>
    </source>
</evidence>
<feature type="transmembrane region" description="Helical" evidence="1">
    <location>
        <begin position="128"/>
        <end position="151"/>
    </location>
</feature>
<dbReference type="EMBL" id="DS999438">
    <property type="protein sequence ID" value="EED86300.1"/>
    <property type="molecule type" value="Genomic_DNA"/>
</dbReference>
<proteinExistence type="predicted"/>
<dbReference type="HOGENOM" id="CLU_287647_0_0_1"/>
<feature type="transmembrane region" description="Helical" evidence="1">
    <location>
        <begin position="93"/>
        <end position="113"/>
    </location>
</feature>
<feature type="transmembrane region" description="Helical" evidence="1">
    <location>
        <begin position="186"/>
        <end position="213"/>
    </location>
</feature>
<keyword evidence="1" id="KW-1133">Transmembrane helix</keyword>
<accession>B8LEE6</accession>
<dbReference type="RefSeq" id="XP_002297402.1">
    <property type="nucleotide sequence ID" value="XM_002297366.1"/>
</dbReference>
<organism evidence="2 3">
    <name type="scientific">Thalassiosira pseudonana</name>
    <name type="common">Marine diatom</name>
    <name type="synonym">Cyclotella nana</name>
    <dbReference type="NCBI Taxonomy" id="35128"/>
    <lineage>
        <taxon>Eukaryota</taxon>
        <taxon>Sar</taxon>
        <taxon>Stramenopiles</taxon>
        <taxon>Ochrophyta</taxon>
        <taxon>Bacillariophyta</taxon>
        <taxon>Coscinodiscophyceae</taxon>
        <taxon>Thalassiosirophycidae</taxon>
        <taxon>Thalassiosirales</taxon>
        <taxon>Thalassiosiraceae</taxon>
        <taxon>Thalassiosira</taxon>
    </lineage>
</organism>
<dbReference type="AlphaFoldDB" id="B8LEE6"/>
<reference evidence="2 3" key="1">
    <citation type="journal article" date="2004" name="Science">
        <title>The genome of the diatom Thalassiosira pseudonana: ecology, evolution, and metabolism.</title>
        <authorList>
            <person name="Armbrust E.V."/>
            <person name="Berges J.A."/>
            <person name="Bowler C."/>
            <person name="Green B.R."/>
            <person name="Martinez D."/>
            <person name="Putnam N.H."/>
            <person name="Zhou S."/>
            <person name="Allen A.E."/>
            <person name="Apt K.E."/>
            <person name="Bechner M."/>
            <person name="Brzezinski M.A."/>
            <person name="Chaal B.K."/>
            <person name="Chiovitti A."/>
            <person name="Davis A.K."/>
            <person name="Demarest M.S."/>
            <person name="Detter J.C."/>
            <person name="Glavina T."/>
            <person name="Goodstein D."/>
            <person name="Hadi M.Z."/>
            <person name="Hellsten U."/>
            <person name="Hildebrand M."/>
            <person name="Jenkins B.D."/>
            <person name="Jurka J."/>
            <person name="Kapitonov V.V."/>
            <person name="Kroger N."/>
            <person name="Lau W.W."/>
            <person name="Lane T.W."/>
            <person name="Larimer F.W."/>
            <person name="Lippmeier J.C."/>
            <person name="Lucas S."/>
            <person name="Medina M."/>
            <person name="Montsant A."/>
            <person name="Obornik M."/>
            <person name="Parker M.S."/>
            <person name="Palenik B."/>
            <person name="Pazour G.J."/>
            <person name="Richardson P.M."/>
            <person name="Rynearson T.A."/>
            <person name="Saito M.A."/>
            <person name="Schwartz D.C."/>
            <person name="Thamatrakoln K."/>
            <person name="Valentin K."/>
            <person name="Vardi A."/>
            <person name="Wilkerson F.P."/>
            <person name="Rokhsar D.S."/>
        </authorList>
    </citation>
    <scope>NUCLEOTIDE SEQUENCE [LARGE SCALE GENOMIC DNA]</scope>
    <source>
        <strain evidence="2 3">CCMP1335</strain>
    </source>
</reference>
<dbReference type="InParanoid" id="B8LEE6"/>
<evidence type="ECO:0000313" key="3">
    <source>
        <dbReference type="Proteomes" id="UP000001449"/>
    </source>
</evidence>